<dbReference type="Proteomes" id="UP000471147">
    <property type="component" value="Unassembled WGS sequence"/>
</dbReference>
<organism evidence="4 5">
    <name type="scientific">Sphingorhabdus profundilacus</name>
    <dbReference type="NCBI Taxonomy" id="2509718"/>
    <lineage>
        <taxon>Bacteria</taxon>
        <taxon>Pseudomonadati</taxon>
        <taxon>Pseudomonadota</taxon>
        <taxon>Alphaproteobacteria</taxon>
        <taxon>Sphingomonadales</taxon>
        <taxon>Sphingomonadaceae</taxon>
        <taxon>Sphingorhabdus</taxon>
    </lineage>
</organism>
<evidence type="ECO:0000256" key="1">
    <source>
        <dbReference type="SAM" id="MobiDB-lite"/>
    </source>
</evidence>
<feature type="transmembrane region" description="Helical" evidence="2">
    <location>
        <begin position="12"/>
        <end position="33"/>
    </location>
</feature>
<keyword evidence="2" id="KW-0812">Transmembrane</keyword>
<dbReference type="InterPro" id="IPR046502">
    <property type="entry name" value="DUF6680"/>
</dbReference>
<evidence type="ECO:0000259" key="3">
    <source>
        <dbReference type="Pfam" id="PF20385"/>
    </source>
</evidence>
<name>A0A6I4LWU7_9SPHN</name>
<protein>
    <recommendedName>
        <fullName evidence="3">DUF6680 domain-containing protein</fullName>
    </recommendedName>
</protein>
<feature type="region of interest" description="Disordered" evidence="1">
    <location>
        <begin position="174"/>
        <end position="193"/>
    </location>
</feature>
<keyword evidence="5" id="KW-1185">Reference proteome</keyword>
<evidence type="ECO:0000313" key="5">
    <source>
        <dbReference type="Proteomes" id="UP000471147"/>
    </source>
</evidence>
<comment type="caution">
    <text evidence="4">The sequence shown here is derived from an EMBL/GenBank/DDBJ whole genome shotgun (WGS) entry which is preliminary data.</text>
</comment>
<dbReference type="EMBL" id="SDWJ01000002">
    <property type="protein sequence ID" value="MVZ97882.1"/>
    <property type="molecule type" value="Genomic_DNA"/>
</dbReference>
<dbReference type="OrthoDB" id="7427461at2"/>
<dbReference type="RefSeq" id="WP_160353857.1">
    <property type="nucleotide sequence ID" value="NZ_SDWJ01000002.1"/>
</dbReference>
<reference evidence="4 5" key="1">
    <citation type="submission" date="2019-01" db="EMBL/GenBank/DDBJ databases">
        <title>Sphingorhabdus lacus sp.nov., isolated from an oligotrophic freshwater lake.</title>
        <authorList>
            <person name="Park M."/>
        </authorList>
    </citation>
    <scope>NUCLEOTIDE SEQUENCE [LARGE SCALE GENOMIC DNA]</scope>
    <source>
        <strain evidence="4 5">IMCC26285</strain>
    </source>
</reference>
<accession>A0A6I4LWU7</accession>
<gene>
    <name evidence="4" type="ORF">EUU23_09190</name>
</gene>
<proteinExistence type="predicted"/>
<dbReference type="Pfam" id="PF20385">
    <property type="entry name" value="DUF6680"/>
    <property type="match status" value="1"/>
</dbReference>
<evidence type="ECO:0000313" key="4">
    <source>
        <dbReference type="EMBL" id="MVZ97882.1"/>
    </source>
</evidence>
<feature type="domain" description="DUF6680" evidence="3">
    <location>
        <begin position="10"/>
        <end position="146"/>
    </location>
</feature>
<sequence length="193" mass="21793">MAGEKLYMGMQLYELITIAAILIGPLAAVAIQLTSETRRRTKEQQTQTMRMLVSTRHMPSDPAYSTAINMIPIDFNRNRKVMAAWKTYIETIMFQPSAENAASHETKIYTNQTKLIFEIMKCLGYDLSETDIQTSAYAAGGFVARDNLMMDAWRAWPRIANALEAQTDIITPVQVAEQKSRPNAMTAKQPRKP</sequence>
<evidence type="ECO:0000256" key="2">
    <source>
        <dbReference type="SAM" id="Phobius"/>
    </source>
</evidence>
<keyword evidence="2" id="KW-0472">Membrane</keyword>
<dbReference type="AlphaFoldDB" id="A0A6I4LWU7"/>
<keyword evidence="2" id="KW-1133">Transmembrane helix</keyword>